<evidence type="ECO:0000256" key="19">
    <source>
        <dbReference type="SAM" id="MobiDB-lite"/>
    </source>
</evidence>
<dbReference type="Proteomes" id="UP000613580">
    <property type="component" value="Unassembled WGS sequence"/>
</dbReference>
<keyword evidence="8" id="KW-0863">Zinc-finger</keyword>
<dbReference type="InterPro" id="IPR016181">
    <property type="entry name" value="Acyl_CoA_acyltransferase"/>
</dbReference>
<dbReference type="Gene3D" id="1.10.10.10">
    <property type="entry name" value="Winged helix-like DNA-binding domain superfamily/Winged helix DNA-binding domain"/>
    <property type="match status" value="1"/>
</dbReference>
<sequence>MEVFQEPFQLALELNASNPAPVHHVLAGSFRSLSLFLLAFSPLRPSLDLVQTVPAFGPHQYIALGHAGDNRVAYTTTWALPAKLHSWAIDKGPSIRLLNSIDISATSSYITVPPPFSHIYSAGGPSAQVHAVDPSLGFAQHVQELYFVPEDKWETADKSRKALRYGSHGIEFAFPADSAPLAFIPVLGGSTIEIYRRQADGTLTHVDSSPSPQRADGVAEEDGPRHVKIHPNGRVLYCVTEHTNYLDVYIINSAADSSVLTYVASRSLIPPHVREEPQDPQDPQTFRGDTLFLSPSTATHPAPQSIFVTTRGGEGETTCGWVSVFRLDAEGMFAGEGEGNPYLVERYEALTGGGKAHALDIIPKQDDPDGALWILLTDDSPPQPGVRVLEWDGWLWRGGGARLRQVASWPPKEFVPGEGDEGMEGGSHAVKSTPAPDHHMPSIHTVEVRAERTGLVVRNPEAAPDQQKQERATVVSERKAADGGSELYVHFVSQDKRMDRWVKESEFLPLPDESRKRKRDQDDEEDDARSYGGVAKEPRTIDMTEEEYDLQHHKKIGAQRNFDKVQFGQYIIRTWYFSPYPLVDEKFQLPTDTASDGKPHRPGGRQKRVLDVLAGSMKKELPYLYVCEFCFTYTIEPSKYDTHCKGCTVTKPPGKVIYEGERRRIWAVDGSTAKLYCQNLALFGKLFIDVKTLFFDCENFMFYVATEQGDSNQHNLRGFFSKEKVSFDDYNLACIVTLPPYQRGGWGTLMIEASYEISFRAGKAGGTPERPLSDLGLRSYLSYWVATLLRFFRQITAVRLPPTRASTPTSVVNGLLRDSAEDASFKDQGIRASRIAELLNATSQSWVSNRDGSATVHCYLQLTIKDIARATNLRLDDTAFALNEIGFLTLGLPTTVKQRLEKYAEALPTPPDPNTLVLITREMVEEMIVKRNVKDDALLDLTKWVNDHKRPNSILPGGFDPRRRDTNLQLVLDKLHLRIQTSAWNTSHDALSRSLRPTTRLGSTLTLFYNAGVVFSVLGAAISLGLLLWNCAHAVAPWVHSTLSPADQPALLAKRTFTSPPPNQEVVKPIIPGITTPLNHLPAILAAVFAAQIVHELGHAISAALDAVPIVSAGASFTIAIPAAFVSFPAAAMDALRPWARARIIAAGPFHNLVFWLVLLATERLARPIAPLLYRDISNVGRVVKNIDEDSDLWSHLALGSVITQVDDVSLASPEDLWSSYLTSSSSPTSYRGWCASTFEFSSNSRSCCDANALSSLSCFSSTSSSKTGCLDAISILTGDQYRCEGDEHCASGTQCVRPHESVHIVRISVQTSKGGRVVLWGGPKHEIFEQVEIGTTVPRLWPWWMQKQATIFWTYLKLATLSLCFFNLLPLPHLDGTQFMQALFDLGYPAGSAYEEYDIDALEAGVGQDRGRRGRWKSRLTKVVPIVTSVVFLLSALLALVNAY</sequence>
<dbReference type="Gene3D" id="3.40.630.30">
    <property type="match status" value="1"/>
</dbReference>
<feature type="transmembrane region" description="Helical" evidence="20">
    <location>
        <begin position="1144"/>
        <end position="1162"/>
    </location>
</feature>
<evidence type="ECO:0000256" key="17">
    <source>
        <dbReference type="ARBA" id="ARBA00032658"/>
    </source>
</evidence>
<dbReference type="InterPro" id="IPR036388">
    <property type="entry name" value="WH-like_DNA-bd_sf"/>
</dbReference>
<keyword evidence="16" id="KW-0012">Acyltransferase</keyword>
<dbReference type="GO" id="GO:0008270">
    <property type="term" value="F:zinc ion binding"/>
    <property type="evidence" value="ECO:0007669"/>
    <property type="project" value="UniProtKB-KW"/>
</dbReference>
<evidence type="ECO:0000256" key="3">
    <source>
        <dbReference type="ARBA" id="ARBA00010107"/>
    </source>
</evidence>
<proteinExistence type="inferred from homology"/>
<keyword evidence="13 20" id="KW-0472">Membrane</keyword>
<feature type="active site" description="Proton donor/acceptor" evidence="18">
    <location>
        <position position="769"/>
    </location>
</feature>
<evidence type="ECO:0000256" key="6">
    <source>
        <dbReference type="ARBA" id="ARBA00022692"/>
    </source>
</evidence>
<dbReference type="InterPro" id="IPR025995">
    <property type="entry name" value="Tudor-knot"/>
</dbReference>
<dbReference type="InterPro" id="IPR050603">
    <property type="entry name" value="MYST_HAT"/>
</dbReference>
<dbReference type="InterPro" id="IPR002717">
    <property type="entry name" value="HAT_MYST-type"/>
</dbReference>
<dbReference type="EMBL" id="JACAZE010000006">
    <property type="protein sequence ID" value="KAF7313777.1"/>
    <property type="molecule type" value="Genomic_DNA"/>
</dbReference>
<keyword evidence="12" id="KW-0805">Transcription regulation</keyword>
<dbReference type="GO" id="GO:0004222">
    <property type="term" value="F:metalloendopeptidase activity"/>
    <property type="evidence" value="ECO:0007669"/>
    <property type="project" value="InterPro"/>
</dbReference>
<dbReference type="InterPro" id="IPR016197">
    <property type="entry name" value="Chromo-like_dom_sf"/>
</dbReference>
<dbReference type="SUPFAM" id="SSF51004">
    <property type="entry name" value="C-terminal (heme d1) domain of cytochrome cd1-nitrite reductase"/>
    <property type="match status" value="1"/>
</dbReference>
<accession>A0A8H6TBG7</accession>
<evidence type="ECO:0000256" key="14">
    <source>
        <dbReference type="ARBA" id="ARBA00023163"/>
    </source>
</evidence>
<dbReference type="GO" id="GO:0046972">
    <property type="term" value="F:histone H4K16 acetyltransferase activity"/>
    <property type="evidence" value="ECO:0007669"/>
    <property type="project" value="TreeGrafter"/>
</dbReference>
<comment type="similarity">
    <text evidence="3">Belongs to the MYST (SAS/MOZ) family.</text>
</comment>
<keyword evidence="11" id="KW-0007">Acetylation</keyword>
<evidence type="ECO:0000256" key="8">
    <source>
        <dbReference type="ARBA" id="ARBA00022771"/>
    </source>
</evidence>
<evidence type="ECO:0000256" key="16">
    <source>
        <dbReference type="ARBA" id="ARBA00023315"/>
    </source>
</evidence>
<dbReference type="Gene3D" id="3.30.60.60">
    <property type="entry name" value="N-acetyl transferase-like"/>
    <property type="match status" value="1"/>
</dbReference>
<evidence type="ECO:0000256" key="2">
    <source>
        <dbReference type="ARBA" id="ARBA00004141"/>
    </source>
</evidence>
<dbReference type="InterPro" id="IPR019405">
    <property type="entry name" value="Lactonase_7-beta_prop"/>
</dbReference>
<evidence type="ECO:0000256" key="10">
    <source>
        <dbReference type="ARBA" id="ARBA00022989"/>
    </source>
</evidence>
<keyword evidence="14" id="KW-0804">Transcription</keyword>
<keyword evidence="15" id="KW-0539">Nucleus</keyword>
<evidence type="ECO:0000256" key="9">
    <source>
        <dbReference type="ARBA" id="ARBA00022833"/>
    </source>
</evidence>
<dbReference type="SUPFAM" id="SSF54160">
    <property type="entry name" value="Chromo domain-like"/>
    <property type="match status" value="1"/>
</dbReference>
<feature type="transmembrane region" description="Helical" evidence="20">
    <location>
        <begin position="1107"/>
        <end position="1132"/>
    </location>
</feature>
<evidence type="ECO:0000256" key="18">
    <source>
        <dbReference type="PIRSR" id="PIRSR602717-51"/>
    </source>
</evidence>
<evidence type="ECO:0000256" key="7">
    <source>
        <dbReference type="ARBA" id="ARBA00022723"/>
    </source>
</evidence>
<evidence type="ECO:0000256" key="13">
    <source>
        <dbReference type="ARBA" id="ARBA00023136"/>
    </source>
</evidence>
<dbReference type="Gene3D" id="2.30.30.140">
    <property type="match status" value="1"/>
</dbReference>
<dbReference type="Pfam" id="PF01853">
    <property type="entry name" value="MOZ_SAS"/>
    <property type="match status" value="1"/>
</dbReference>
<evidence type="ECO:0000313" key="22">
    <source>
        <dbReference type="EMBL" id="KAF7313777.1"/>
    </source>
</evidence>
<reference evidence="22" key="1">
    <citation type="submission" date="2020-05" db="EMBL/GenBank/DDBJ databases">
        <title>Mycena genomes resolve the evolution of fungal bioluminescence.</title>
        <authorList>
            <person name="Tsai I.J."/>
        </authorList>
    </citation>
    <scope>NUCLEOTIDE SEQUENCE</scope>
    <source>
        <strain evidence="22">110903Hualien_Pintung</strain>
    </source>
</reference>
<dbReference type="PANTHER" id="PTHR10615:SF219">
    <property type="entry name" value="HISTONE ACETYLTRANSFERASE KAT5"/>
    <property type="match status" value="1"/>
</dbReference>
<feature type="region of interest" description="Disordered" evidence="19">
    <location>
        <begin position="416"/>
        <end position="442"/>
    </location>
</feature>
<feature type="transmembrane region" description="Helical" evidence="20">
    <location>
        <begin position="1078"/>
        <end position="1095"/>
    </location>
</feature>
<dbReference type="InterPro" id="IPR011048">
    <property type="entry name" value="Haem_d1_sf"/>
</dbReference>
<evidence type="ECO:0000256" key="15">
    <source>
        <dbReference type="ARBA" id="ARBA00023242"/>
    </source>
</evidence>
<dbReference type="EC" id="2.3.1.48" evidence="4"/>
<dbReference type="InterPro" id="IPR001193">
    <property type="entry name" value="MBTPS2"/>
</dbReference>
<dbReference type="Pfam" id="PF02163">
    <property type="entry name" value="Peptidase_M50"/>
    <property type="match status" value="1"/>
</dbReference>
<dbReference type="Gene3D" id="2.130.10.10">
    <property type="entry name" value="YVTN repeat-like/Quinoprotein amine dehydrogenase"/>
    <property type="match status" value="1"/>
</dbReference>
<evidence type="ECO:0000256" key="11">
    <source>
        <dbReference type="ARBA" id="ARBA00022990"/>
    </source>
</evidence>
<feature type="transmembrane region" description="Helical" evidence="20">
    <location>
        <begin position="1007"/>
        <end position="1029"/>
    </location>
</feature>
<evidence type="ECO:0000256" key="12">
    <source>
        <dbReference type="ARBA" id="ARBA00023015"/>
    </source>
</evidence>
<keyword evidence="9" id="KW-0862">Zinc</keyword>
<feature type="region of interest" description="Disordered" evidence="19">
    <location>
        <begin position="512"/>
        <end position="537"/>
    </location>
</feature>
<dbReference type="Pfam" id="PF17772">
    <property type="entry name" value="zf-MYST"/>
    <property type="match status" value="1"/>
</dbReference>
<protein>
    <recommendedName>
        <fullName evidence="4">histone acetyltransferase</fullName>
        <ecNumber evidence="4">2.3.1.48</ecNumber>
    </recommendedName>
    <alternativeName>
        <fullName evidence="17">Endopeptidase S2P</fullName>
    </alternativeName>
</protein>
<name>A0A8H6TBG7_MYCCL</name>
<dbReference type="PRINTS" id="PR01000">
    <property type="entry name" value="SREBPS2PTASE"/>
</dbReference>
<feature type="compositionally biased region" description="Basic and acidic residues" evidence="19">
    <location>
        <begin position="512"/>
        <end position="521"/>
    </location>
</feature>
<evidence type="ECO:0000256" key="20">
    <source>
        <dbReference type="SAM" id="Phobius"/>
    </source>
</evidence>
<organism evidence="22 23">
    <name type="scientific">Mycena chlorophos</name>
    <name type="common">Agaric fungus</name>
    <name type="synonym">Agaricus chlorophos</name>
    <dbReference type="NCBI Taxonomy" id="658473"/>
    <lineage>
        <taxon>Eukaryota</taxon>
        <taxon>Fungi</taxon>
        <taxon>Dikarya</taxon>
        <taxon>Basidiomycota</taxon>
        <taxon>Agaricomycotina</taxon>
        <taxon>Agaricomycetes</taxon>
        <taxon>Agaricomycetidae</taxon>
        <taxon>Agaricales</taxon>
        <taxon>Marasmiineae</taxon>
        <taxon>Mycenaceae</taxon>
        <taxon>Mycena</taxon>
    </lineage>
</organism>
<comment type="subcellular location">
    <subcellularLocation>
        <location evidence="2">Membrane</location>
        <topology evidence="2">Multi-pass membrane protein</topology>
    </subcellularLocation>
    <subcellularLocation>
        <location evidence="1">Nucleus</location>
    </subcellularLocation>
</comment>
<evidence type="ECO:0000313" key="23">
    <source>
        <dbReference type="Proteomes" id="UP000613580"/>
    </source>
</evidence>
<evidence type="ECO:0000256" key="5">
    <source>
        <dbReference type="ARBA" id="ARBA00022679"/>
    </source>
</evidence>
<dbReference type="Pfam" id="PF11717">
    <property type="entry name" value="Tudor-knot"/>
    <property type="match status" value="1"/>
</dbReference>
<evidence type="ECO:0000256" key="4">
    <source>
        <dbReference type="ARBA" id="ARBA00013184"/>
    </source>
</evidence>
<feature type="transmembrane region" description="Helical" evidence="20">
    <location>
        <begin position="1421"/>
        <end position="1442"/>
    </location>
</feature>
<keyword evidence="10 20" id="KW-1133">Transmembrane helix</keyword>
<dbReference type="InterPro" id="IPR040706">
    <property type="entry name" value="Zf-MYST"/>
</dbReference>
<gene>
    <name evidence="22" type="ORF">HMN09_00534900</name>
</gene>
<dbReference type="PANTHER" id="PTHR10615">
    <property type="entry name" value="HISTONE ACETYLTRANSFERASE"/>
    <property type="match status" value="1"/>
</dbReference>
<keyword evidence="6 20" id="KW-0812">Transmembrane</keyword>
<feature type="transmembrane region" description="Helical" evidence="20">
    <location>
        <begin position="1353"/>
        <end position="1372"/>
    </location>
</feature>
<dbReference type="PROSITE" id="PS51726">
    <property type="entry name" value="MYST_HAT"/>
    <property type="match status" value="1"/>
</dbReference>
<dbReference type="GO" id="GO:0006508">
    <property type="term" value="P:proteolysis"/>
    <property type="evidence" value="ECO:0007669"/>
    <property type="project" value="InterPro"/>
</dbReference>
<evidence type="ECO:0000259" key="21">
    <source>
        <dbReference type="PROSITE" id="PS51726"/>
    </source>
</evidence>
<feature type="region of interest" description="Disordered" evidence="19">
    <location>
        <begin position="203"/>
        <end position="226"/>
    </location>
</feature>
<dbReference type="SUPFAM" id="SSF55729">
    <property type="entry name" value="Acyl-CoA N-acyltransferases (Nat)"/>
    <property type="match status" value="1"/>
</dbReference>
<dbReference type="InterPro" id="IPR015943">
    <property type="entry name" value="WD40/YVTN_repeat-like_dom_sf"/>
</dbReference>
<dbReference type="InterPro" id="IPR008915">
    <property type="entry name" value="Peptidase_M50"/>
</dbReference>
<dbReference type="GO" id="GO:0035267">
    <property type="term" value="C:NuA4 histone acetyltransferase complex"/>
    <property type="evidence" value="ECO:0007669"/>
    <property type="project" value="TreeGrafter"/>
</dbReference>
<dbReference type="Pfam" id="PF10282">
    <property type="entry name" value="Lactonase"/>
    <property type="match status" value="1"/>
</dbReference>
<dbReference type="GO" id="GO:0006355">
    <property type="term" value="P:regulation of DNA-templated transcription"/>
    <property type="evidence" value="ECO:0007669"/>
    <property type="project" value="InterPro"/>
</dbReference>
<dbReference type="GO" id="GO:0016020">
    <property type="term" value="C:membrane"/>
    <property type="evidence" value="ECO:0007669"/>
    <property type="project" value="UniProtKB-SubCell"/>
</dbReference>
<comment type="caution">
    <text evidence="22">The sequence shown here is derived from an EMBL/GenBank/DDBJ whole genome shotgun (WGS) entry which is preliminary data.</text>
</comment>
<keyword evidence="7" id="KW-0479">Metal-binding</keyword>
<dbReference type="GO" id="GO:0005634">
    <property type="term" value="C:nucleus"/>
    <property type="evidence" value="ECO:0007669"/>
    <property type="project" value="UniProtKB-SubCell"/>
</dbReference>
<keyword evidence="5 22" id="KW-0808">Transferase</keyword>
<keyword evidence="23" id="KW-1185">Reference proteome</keyword>
<evidence type="ECO:0000256" key="1">
    <source>
        <dbReference type="ARBA" id="ARBA00004123"/>
    </source>
</evidence>
<feature type="domain" description="MYST-type HAT" evidence="21">
    <location>
        <begin position="557"/>
        <end position="946"/>
    </location>
</feature>
<dbReference type="OrthoDB" id="1715191at2759"/>